<proteinExistence type="predicted"/>
<protein>
    <submittedName>
        <fullName evidence="2">Uncharacterized protein</fullName>
    </submittedName>
</protein>
<evidence type="ECO:0000313" key="2">
    <source>
        <dbReference type="EMBL" id="KAG2563854.1"/>
    </source>
</evidence>
<sequence length="83" mass="8550">MATKSLSAVCRMALIVAVAVVANLLSFSAGQAEVSYPPDMLPVPGAECYHSSPTVPECETCCGKAGLPGGYVKGEVCICNKTR</sequence>
<keyword evidence="3" id="KW-1185">Reference proteome</keyword>
<evidence type="ECO:0000256" key="1">
    <source>
        <dbReference type="SAM" id="SignalP"/>
    </source>
</evidence>
<keyword evidence="1" id="KW-0732">Signal</keyword>
<accession>A0A8T0Q0L1</accession>
<evidence type="ECO:0000313" key="3">
    <source>
        <dbReference type="Proteomes" id="UP000823388"/>
    </source>
</evidence>
<feature type="chain" id="PRO_5035870387" evidence="1">
    <location>
        <begin position="33"/>
        <end position="83"/>
    </location>
</feature>
<comment type="caution">
    <text evidence="2">The sequence shown here is derived from an EMBL/GenBank/DDBJ whole genome shotgun (WGS) entry which is preliminary data.</text>
</comment>
<dbReference type="Proteomes" id="UP000823388">
    <property type="component" value="Chromosome 8K"/>
</dbReference>
<feature type="signal peptide" evidence="1">
    <location>
        <begin position="1"/>
        <end position="32"/>
    </location>
</feature>
<organism evidence="2 3">
    <name type="scientific">Panicum virgatum</name>
    <name type="common">Blackwell switchgrass</name>
    <dbReference type="NCBI Taxonomy" id="38727"/>
    <lineage>
        <taxon>Eukaryota</taxon>
        <taxon>Viridiplantae</taxon>
        <taxon>Streptophyta</taxon>
        <taxon>Embryophyta</taxon>
        <taxon>Tracheophyta</taxon>
        <taxon>Spermatophyta</taxon>
        <taxon>Magnoliopsida</taxon>
        <taxon>Liliopsida</taxon>
        <taxon>Poales</taxon>
        <taxon>Poaceae</taxon>
        <taxon>PACMAD clade</taxon>
        <taxon>Panicoideae</taxon>
        <taxon>Panicodae</taxon>
        <taxon>Paniceae</taxon>
        <taxon>Panicinae</taxon>
        <taxon>Panicum</taxon>
        <taxon>Panicum sect. Hiantes</taxon>
    </lineage>
</organism>
<dbReference type="AlphaFoldDB" id="A0A8T0Q0L1"/>
<reference evidence="2" key="1">
    <citation type="submission" date="2020-05" db="EMBL/GenBank/DDBJ databases">
        <title>WGS assembly of Panicum virgatum.</title>
        <authorList>
            <person name="Lovell J.T."/>
            <person name="Jenkins J."/>
            <person name="Shu S."/>
            <person name="Juenger T.E."/>
            <person name="Schmutz J."/>
        </authorList>
    </citation>
    <scope>NUCLEOTIDE SEQUENCE</scope>
    <source>
        <strain evidence="2">AP13</strain>
    </source>
</reference>
<dbReference type="EMBL" id="CM029051">
    <property type="protein sequence ID" value="KAG2563854.1"/>
    <property type="molecule type" value="Genomic_DNA"/>
</dbReference>
<gene>
    <name evidence="2" type="ORF">PVAP13_8KG369702</name>
</gene>
<name>A0A8T0Q0L1_PANVG</name>